<dbReference type="OrthoDB" id="568193at2"/>
<dbReference type="SMART" id="SM00382">
    <property type="entry name" value="AAA"/>
    <property type="match status" value="1"/>
</dbReference>
<dbReference type="Proteomes" id="UP000238937">
    <property type="component" value="Unassembled WGS sequence"/>
</dbReference>
<dbReference type="AlphaFoldDB" id="A0A2T1F5I0"/>
<keyword evidence="13" id="KW-1185">Reference proteome</keyword>
<dbReference type="PROSITE" id="PS00211">
    <property type="entry name" value="ABC_TRANSPORTER_1"/>
    <property type="match status" value="1"/>
</dbReference>
<dbReference type="InterPro" id="IPR050093">
    <property type="entry name" value="ABC_SmlMolc_Importer"/>
</dbReference>
<evidence type="ECO:0000256" key="6">
    <source>
        <dbReference type="ARBA" id="ARBA00022741"/>
    </source>
</evidence>
<dbReference type="Pfam" id="PF00005">
    <property type="entry name" value="ABC_tran"/>
    <property type="match status" value="1"/>
</dbReference>
<evidence type="ECO:0000256" key="3">
    <source>
        <dbReference type="ARBA" id="ARBA00022448"/>
    </source>
</evidence>
<keyword evidence="4" id="KW-1003">Cell membrane</keyword>
<evidence type="ECO:0000256" key="5">
    <source>
        <dbReference type="ARBA" id="ARBA00022519"/>
    </source>
</evidence>
<dbReference type="EMBL" id="PVWO01000714">
    <property type="protein sequence ID" value="PSB40250.1"/>
    <property type="molecule type" value="Genomic_DNA"/>
</dbReference>
<dbReference type="SUPFAM" id="SSF52540">
    <property type="entry name" value="P-loop containing nucleoside triphosphate hydrolases"/>
    <property type="match status" value="1"/>
</dbReference>
<comment type="similarity">
    <text evidence="2">Belongs to the ABC transporter superfamily. Nitrate/nitrite/cyanate uptake transporter (NitT) (TC 3.A.1.16) family.</text>
</comment>
<evidence type="ECO:0000256" key="1">
    <source>
        <dbReference type="ARBA" id="ARBA00004417"/>
    </source>
</evidence>
<evidence type="ECO:0000256" key="7">
    <source>
        <dbReference type="ARBA" id="ARBA00022840"/>
    </source>
</evidence>
<keyword evidence="10" id="KW-0472">Membrane</keyword>
<dbReference type="GO" id="GO:0015112">
    <property type="term" value="F:nitrate transmembrane transporter activity"/>
    <property type="evidence" value="ECO:0007669"/>
    <property type="project" value="InterPro"/>
</dbReference>
<name>A0A2T1F5I0_9CYAN</name>
<dbReference type="InterPro" id="IPR044527">
    <property type="entry name" value="NrtA/CpmA_ABC-bd_dom"/>
</dbReference>
<dbReference type="Gene3D" id="3.40.50.300">
    <property type="entry name" value="P-loop containing nucleotide triphosphate hydrolases"/>
    <property type="match status" value="1"/>
</dbReference>
<comment type="subcellular location">
    <subcellularLocation>
        <location evidence="1">Cell inner membrane</location>
        <topology evidence="1">Peripheral membrane protein</topology>
    </subcellularLocation>
</comment>
<dbReference type="InterPro" id="IPR017871">
    <property type="entry name" value="ABC_transporter-like_CS"/>
</dbReference>
<dbReference type="InterPro" id="IPR027417">
    <property type="entry name" value="P-loop_NTPase"/>
</dbReference>
<evidence type="ECO:0000259" key="11">
    <source>
        <dbReference type="PROSITE" id="PS50893"/>
    </source>
</evidence>
<dbReference type="CDD" id="cd13553">
    <property type="entry name" value="PBP2_NrtA_CpmA_like"/>
    <property type="match status" value="1"/>
</dbReference>
<keyword evidence="3" id="KW-0813">Transport</keyword>
<dbReference type="GO" id="GO:0006811">
    <property type="term" value="P:monoatomic ion transport"/>
    <property type="evidence" value="ECO:0007669"/>
    <property type="project" value="UniProtKB-KW"/>
</dbReference>
<protein>
    <submittedName>
        <fullName evidence="12">Bacitracin ABC transporter ATP-binding protein</fullName>
    </submittedName>
</protein>
<evidence type="ECO:0000313" key="12">
    <source>
        <dbReference type="EMBL" id="PSB40250.1"/>
    </source>
</evidence>
<evidence type="ECO:0000256" key="2">
    <source>
        <dbReference type="ARBA" id="ARBA00009440"/>
    </source>
</evidence>
<keyword evidence="8" id="KW-1278">Translocase</keyword>
<keyword evidence="9" id="KW-0406">Ion transport</keyword>
<dbReference type="SUPFAM" id="SSF53850">
    <property type="entry name" value="Periplasmic binding protein-like II"/>
    <property type="match status" value="1"/>
</dbReference>
<evidence type="ECO:0000256" key="4">
    <source>
        <dbReference type="ARBA" id="ARBA00022475"/>
    </source>
</evidence>
<dbReference type="PANTHER" id="PTHR42781:SF8">
    <property type="entry name" value="BICARBONATE TRANSPORT ATP-BINDING PROTEIN CMPC"/>
    <property type="match status" value="1"/>
</dbReference>
<keyword evidence="6" id="KW-0547">Nucleotide-binding</keyword>
<dbReference type="GO" id="GO:0016887">
    <property type="term" value="F:ATP hydrolysis activity"/>
    <property type="evidence" value="ECO:0007669"/>
    <property type="project" value="InterPro"/>
</dbReference>
<gene>
    <name evidence="12" type="ORF">C7B77_28590</name>
</gene>
<dbReference type="InterPro" id="IPR003439">
    <property type="entry name" value="ABC_transporter-like_ATP-bd"/>
</dbReference>
<evidence type="ECO:0000256" key="10">
    <source>
        <dbReference type="ARBA" id="ARBA00023136"/>
    </source>
</evidence>
<accession>A0A2T1F5I0</accession>
<reference evidence="12 13" key="1">
    <citation type="submission" date="2018-03" db="EMBL/GenBank/DDBJ databases">
        <title>The ancient ancestry and fast evolution of plastids.</title>
        <authorList>
            <person name="Moore K.R."/>
            <person name="Magnabosco C."/>
            <person name="Momper L."/>
            <person name="Gold D.A."/>
            <person name="Bosak T."/>
            <person name="Fournier G.P."/>
        </authorList>
    </citation>
    <scope>NUCLEOTIDE SEQUENCE [LARGE SCALE GENOMIC DNA]</scope>
    <source>
        <strain evidence="12 13">CCALA 037</strain>
    </source>
</reference>
<keyword evidence="7 12" id="KW-0067">ATP-binding</keyword>
<dbReference type="GO" id="GO:0005524">
    <property type="term" value="F:ATP binding"/>
    <property type="evidence" value="ECO:0007669"/>
    <property type="project" value="UniProtKB-KW"/>
</dbReference>
<evidence type="ECO:0000313" key="13">
    <source>
        <dbReference type="Proteomes" id="UP000238937"/>
    </source>
</evidence>
<dbReference type="NCBIfam" id="TIGR01184">
    <property type="entry name" value="ntrCD"/>
    <property type="match status" value="1"/>
</dbReference>
<keyword evidence="5" id="KW-0997">Cell inner membrane</keyword>
<dbReference type="Gene3D" id="3.40.190.10">
    <property type="entry name" value="Periplasmic binding protein-like II"/>
    <property type="match status" value="2"/>
</dbReference>
<dbReference type="RefSeq" id="WP_106313064.1">
    <property type="nucleotide sequence ID" value="NZ_PVWO01000714.1"/>
</dbReference>
<comment type="caution">
    <text evidence="12">The sequence shown here is derived from an EMBL/GenBank/DDBJ whole genome shotgun (WGS) entry which is preliminary data.</text>
</comment>
<dbReference type="CDD" id="cd03293">
    <property type="entry name" value="ABC_NrtD_SsuB_transporters"/>
    <property type="match status" value="1"/>
</dbReference>
<organism evidence="12 13">
    <name type="scientific">Chamaesiphon polymorphus CCALA 037</name>
    <dbReference type="NCBI Taxonomy" id="2107692"/>
    <lineage>
        <taxon>Bacteria</taxon>
        <taxon>Bacillati</taxon>
        <taxon>Cyanobacteriota</taxon>
        <taxon>Cyanophyceae</taxon>
        <taxon>Gomontiellales</taxon>
        <taxon>Chamaesiphonaceae</taxon>
        <taxon>Chamaesiphon</taxon>
    </lineage>
</organism>
<proteinExistence type="inferred from homology"/>
<sequence>MSTFVAVDQVGKTFDLANGGSYIALKGIDLNMRKGEFISLIGHSGCGKSTLLNIIAGLDGATDGVVVVDDTPVTKPGPDRMVVFQNYSLLPWLTVRENIAMAVNKVLQGLPKAEREHIIEESIDMVGLRHAVDKKPGQLSGGMKQRVSIARAFSIRPKVLLLDEPFGALDALTRGGLQERLMQICEENHVTAVMVTHDIDEALLLSDRIIMLTNGPESKIGQILDVDIPRPRKRLEVVEHPSYYSLRSEMIYFLNQQKRVKKIRAQKQTVVARHGLEKVNIQLGFVPLTACAPLAIAKEKGFFVKHGLDEVTLARESSWRGIVDGISGGYIDAAQMPSGMPAWLSLGGNNDVPLPVVTALTMARNGNAITLKEEFYQQNIRTLDDFHTFILNTPNKRHNFGMVHPSSMHNLLLRYWLAAGGIDPDNDVNLMTIPPAQMVVDLKAGTIDGYCVGEPWNYRAAVEGKGFTIASDLGIWNGHPGKVLGVREDWANAYPNTHIALVKALLEACKYCADPNNVDEIRHLLARKEYLGMKAEYITIADPLKDTGIHDPHKEYAHPQFFGTSLNRPSRTEQLWIITQMARWGITPFPRNWVEILERVCRTSTFSTGSRELGFDVDYGLNAIELFDGIPFNSKDPIGYLNSLKIKRPISVAEVIL</sequence>
<dbReference type="PANTHER" id="PTHR42781">
    <property type="entry name" value="SPERMIDINE/PUTRESCINE IMPORT ATP-BINDING PROTEIN POTA"/>
    <property type="match status" value="1"/>
</dbReference>
<dbReference type="PROSITE" id="PS50893">
    <property type="entry name" value="ABC_TRANSPORTER_2"/>
    <property type="match status" value="1"/>
</dbReference>
<evidence type="ECO:0000256" key="9">
    <source>
        <dbReference type="ARBA" id="ARBA00023065"/>
    </source>
</evidence>
<evidence type="ECO:0000256" key="8">
    <source>
        <dbReference type="ARBA" id="ARBA00022967"/>
    </source>
</evidence>
<dbReference type="GO" id="GO:0005886">
    <property type="term" value="C:plasma membrane"/>
    <property type="evidence" value="ECO:0007669"/>
    <property type="project" value="UniProtKB-SubCell"/>
</dbReference>
<dbReference type="InterPro" id="IPR005890">
    <property type="entry name" value="NO3_transporter_ATP-bd-like"/>
</dbReference>
<feature type="domain" description="ABC transporter" evidence="11">
    <location>
        <begin position="5"/>
        <end position="239"/>
    </location>
</feature>
<dbReference type="Pfam" id="PF13379">
    <property type="entry name" value="NMT1_2"/>
    <property type="match status" value="1"/>
</dbReference>
<dbReference type="InterPro" id="IPR003593">
    <property type="entry name" value="AAA+_ATPase"/>
</dbReference>